<dbReference type="InterPro" id="IPR025289">
    <property type="entry name" value="DUF4081"/>
</dbReference>
<evidence type="ECO:0000256" key="1">
    <source>
        <dbReference type="SAM" id="MobiDB-lite"/>
    </source>
</evidence>
<organism evidence="3 4">
    <name type="scientific">Angustibacter aerolatus</name>
    <dbReference type="NCBI Taxonomy" id="1162965"/>
    <lineage>
        <taxon>Bacteria</taxon>
        <taxon>Bacillati</taxon>
        <taxon>Actinomycetota</taxon>
        <taxon>Actinomycetes</taxon>
        <taxon>Kineosporiales</taxon>
        <taxon>Kineosporiaceae</taxon>
    </lineage>
</organism>
<dbReference type="SUPFAM" id="SSF55729">
    <property type="entry name" value="Acyl-CoA N-acyltransferases (Nat)"/>
    <property type="match status" value="1"/>
</dbReference>
<dbReference type="PROSITE" id="PS51186">
    <property type="entry name" value="GNAT"/>
    <property type="match status" value="1"/>
</dbReference>
<dbReference type="Gene3D" id="3.40.630.30">
    <property type="match status" value="1"/>
</dbReference>
<dbReference type="Pfam" id="PF00583">
    <property type="entry name" value="Acetyltransf_1"/>
    <property type="match status" value="1"/>
</dbReference>
<dbReference type="Proteomes" id="UP001157017">
    <property type="component" value="Unassembled WGS sequence"/>
</dbReference>
<gene>
    <name evidence="3" type="ORF">GCM10025868_07920</name>
</gene>
<feature type="compositionally biased region" description="Basic residues" evidence="1">
    <location>
        <begin position="164"/>
        <end position="199"/>
    </location>
</feature>
<keyword evidence="4" id="KW-1185">Reference proteome</keyword>
<feature type="region of interest" description="Disordered" evidence="1">
    <location>
        <begin position="143"/>
        <end position="199"/>
    </location>
</feature>
<comment type="caution">
    <text evidence="3">The sequence shown here is derived from an EMBL/GenBank/DDBJ whole genome shotgun (WGS) entry which is preliminary data.</text>
</comment>
<feature type="domain" description="N-acetyltransferase" evidence="2">
    <location>
        <begin position="111"/>
        <end position="253"/>
    </location>
</feature>
<dbReference type="InterPro" id="IPR000182">
    <property type="entry name" value="GNAT_dom"/>
</dbReference>
<accession>A0ABQ6JBI7</accession>
<dbReference type="InterPro" id="IPR016181">
    <property type="entry name" value="Acyl_CoA_acyltransferase"/>
</dbReference>
<protein>
    <submittedName>
        <fullName evidence="3">N-acetyltransferase GCN5</fullName>
    </submittedName>
</protein>
<proteinExistence type="predicted"/>
<name>A0ABQ6JBI7_9ACTN</name>
<dbReference type="EMBL" id="BSUZ01000001">
    <property type="protein sequence ID" value="GMA85542.1"/>
    <property type="molecule type" value="Genomic_DNA"/>
</dbReference>
<dbReference type="Pfam" id="PF13312">
    <property type="entry name" value="DUF4081"/>
    <property type="match status" value="1"/>
</dbReference>
<reference evidence="4" key="1">
    <citation type="journal article" date="2019" name="Int. J. Syst. Evol. Microbiol.">
        <title>The Global Catalogue of Microorganisms (GCM) 10K type strain sequencing project: providing services to taxonomists for standard genome sequencing and annotation.</title>
        <authorList>
            <consortium name="The Broad Institute Genomics Platform"/>
            <consortium name="The Broad Institute Genome Sequencing Center for Infectious Disease"/>
            <person name="Wu L."/>
            <person name="Ma J."/>
        </authorList>
    </citation>
    <scope>NUCLEOTIDE SEQUENCE [LARGE SCALE GENOMIC DNA]</scope>
    <source>
        <strain evidence="4">NBRC 108730</strain>
    </source>
</reference>
<evidence type="ECO:0000313" key="4">
    <source>
        <dbReference type="Proteomes" id="UP001157017"/>
    </source>
</evidence>
<evidence type="ECO:0000313" key="3">
    <source>
        <dbReference type="EMBL" id="GMA85542.1"/>
    </source>
</evidence>
<sequence length="253" mass="27841">MVAERIEQVGGDPARMGGHLWGLFERGRLTSACWAGANLIPVQVRGDAALDAFASRARRSGGAYSSLFGEADAVLGMWRRLEQAGWWAREVRASQPLYATSSPSRAVEPDPLVHRAGPDDLAVVLPASVAMFTEEVGYSPIGSDGGTSYRRRVAEPAAPGPHLRAPRRRRQHRLQGRPRRRRRRRRAGARRLGRPRHRGTGLAAPAMAAVVAQTLQREAPVVSLYVNDFNERALATYRRVGFERVGTFATVLF</sequence>
<evidence type="ECO:0000259" key="2">
    <source>
        <dbReference type="PROSITE" id="PS51186"/>
    </source>
</evidence>